<dbReference type="HOGENOM" id="CLU_009600_7_6_1"/>
<dbReference type="InParanoid" id="H3CIN1"/>
<dbReference type="STRING" id="99883.ENSTNIP00000008109"/>
<sequence length="507" mass="54865">MLSLTIREASLALREGRISPTELCRKCLNQIKKTQHLNAYITVTEEIALKQAEEAETRLLQGVPRGPLDGIPFAAKDNFCTANIPTTCASRMLKDYVPPFSATVVQKLLDQGAILMGKTKMDEFAMGSGSTDGAFGPVRNPWSYAASYRVVAGGSSGGSAAAIASLTSFLSLGSDTGGSTRNPGALCGVVALKPTYGLLSRHGLIPLMNSMDVPGILTRTVDDAAIVLGVLQGLDRKDSTTIPPLSPLLELPKKFDVKNICVGIPKEYHAPGLSEDTAAEWRRVADMFEREGARVVQVSLPHTQYSIVCYHILCCVEVASNMARFDGLEYGHRSSVVASTEAMYASTRHEGFNDVVRGRILSGNYFLLKQNFQHYFVKAQKVRRMITDDFKRVFGSGVDVLLTPTTLADATCYADFTQEDNRSRSAQEDVFTQPANMAGLPAVSVPTALSGRGLPIGLQLIGPAQQDKKLLSVAQWIERRVGFPAIRLSGEAVMSNGQRTEANIKVD</sequence>
<keyword evidence="2 5" id="KW-0547">Nucleotide-binding</keyword>
<dbReference type="Proteomes" id="UP000007303">
    <property type="component" value="Unassembled WGS sequence"/>
</dbReference>
<evidence type="ECO:0000313" key="7">
    <source>
        <dbReference type="Ensembl" id="ENSTNIP00000008109.1"/>
    </source>
</evidence>
<evidence type="ECO:0000256" key="2">
    <source>
        <dbReference type="ARBA" id="ARBA00022741"/>
    </source>
</evidence>
<evidence type="ECO:0000256" key="5">
    <source>
        <dbReference type="HAMAP-Rule" id="MF_03150"/>
    </source>
</evidence>
<reference evidence="7" key="3">
    <citation type="submission" date="2025-09" db="UniProtKB">
        <authorList>
            <consortium name="Ensembl"/>
        </authorList>
    </citation>
    <scope>IDENTIFICATION</scope>
</reference>
<feature type="active site" description="Charge relay system" evidence="5">
    <location>
        <position position="76"/>
    </location>
</feature>
<reference evidence="7" key="2">
    <citation type="submission" date="2025-08" db="UniProtKB">
        <authorList>
            <consortium name="Ensembl"/>
        </authorList>
    </citation>
    <scope>IDENTIFICATION</scope>
</reference>
<proteinExistence type="inferred from homology"/>
<dbReference type="GO" id="GO:0050567">
    <property type="term" value="F:glutaminyl-tRNA synthase (glutamine-hydrolyzing) activity"/>
    <property type="evidence" value="ECO:0007669"/>
    <property type="project" value="UniProtKB-UniRule"/>
</dbReference>
<dbReference type="PANTHER" id="PTHR11895">
    <property type="entry name" value="TRANSAMIDASE"/>
    <property type="match status" value="1"/>
</dbReference>
<comment type="subunit">
    <text evidence="5">Subunit of the heterotrimeric GatCAB amidotransferase (AdT) complex, composed of A (QRSL1), B (GATB) and C (GATC) subunits.</text>
</comment>
<dbReference type="InterPro" id="IPR004412">
    <property type="entry name" value="GatA"/>
</dbReference>
<comment type="catalytic activity">
    <reaction evidence="5">
        <text>L-glutamyl-tRNA(Gln) + L-glutamine + ATP + H2O = L-glutaminyl-tRNA(Gln) + L-glutamate + ADP + phosphate + H(+)</text>
        <dbReference type="Rhea" id="RHEA:17521"/>
        <dbReference type="Rhea" id="RHEA-COMP:9681"/>
        <dbReference type="Rhea" id="RHEA-COMP:9684"/>
        <dbReference type="ChEBI" id="CHEBI:15377"/>
        <dbReference type="ChEBI" id="CHEBI:15378"/>
        <dbReference type="ChEBI" id="CHEBI:29985"/>
        <dbReference type="ChEBI" id="CHEBI:30616"/>
        <dbReference type="ChEBI" id="CHEBI:43474"/>
        <dbReference type="ChEBI" id="CHEBI:58359"/>
        <dbReference type="ChEBI" id="CHEBI:78520"/>
        <dbReference type="ChEBI" id="CHEBI:78521"/>
        <dbReference type="ChEBI" id="CHEBI:456216"/>
        <dbReference type="EC" id="6.3.5.7"/>
    </reaction>
</comment>
<dbReference type="Pfam" id="PF01425">
    <property type="entry name" value="Amidase"/>
    <property type="match status" value="1"/>
</dbReference>
<accession>H3CIN1</accession>
<evidence type="ECO:0000256" key="3">
    <source>
        <dbReference type="ARBA" id="ARBA00022840"/>
    </source>
</evidence>
<organism evidence="7 8">
    <name type="scientific">Tetraodon nigroviridis</name>
    <name type="common">Spotted green pufferfish</name>
    <name type="synonym">Chelonodon nigroviridis</name>
    <dbReference type="NCBI Taxonomy" id="99883"/>
    <lineage>
        <taxon>Eukaryota</taxon>
        <taxon>Metazoa</taxon>
        <taxon>Chordata</taxon>
        <taxon>Craniata</taxon>
        <taxon>Vertebrata</taxon>
        <taxon>Euteleostomi</taxon>
        <taxon>Actinopterygii</taxon>
        <taxon>Neopterygii</taxon>
        <taxon>Teleostei</taxon>
        <taxon>Neoteleostei</taxon>
        <taxon>Acanthomorphata</taxon>
        <taxon>Eupercaria</taxon>
        <taxon>Tetraodontiformes</taxon>
        <taxon>Tetradontoidea</taxon>
        <taxon>Tetraodontidae</taxon>
        <taxon>Tetraodon</taxon>
    </lineage>
</organism>
<dbReference type="SUPFAM" id="SSF75304">
    <property type="entry name" value="Amidase signature (AS) enzymes"/>
    <property type="match status" value="1"/>
</dbReference>
<evidence type="ECO:0000259" key="6">
    <source>
        <dbReference type="Pfam" id="PF01425"/>
    </source>
</evidence>
<dbReference type="FunCoup" id="H3CIN1">
    <property type="interactions" value="783"/>
</dbReference>
<comment type="similarity">
    <text evidence="5">Belongs to the amidase family. GatA subfamily.</text>
</comment>
<dbReference type="InterPro" id="IPR036928">
    <property type="entry name" value="AS_sf"/>
</dbReference>
<gene>
    <name evidence="5" type="primary">QRSL1</name>
</gene>
<feature type="active site" description="Acyl-ester intermediate" evidence="5">
    <location>
        <position position="179"/>
    </location>
</feature>
<dbReference type="GO" id="GO:0032543">
    <property type="term" value="P:mitochondrial translation"/>
    <property type="evidence" value="ECO:0007669"/>
    <property type="project" value="UniProtKB-UniRule"/>
</dbReference>
<dbReference type="Ensembl" id="ENSTNIT00000008273.1">
    <property type="protein sequence ID" value="ENSTNIP00000008109.1"/>
    <property type="gene ID" value="ENSTNIG00000005421.1"/>
</dbReference>
<dbReference type="InterPro" id="IPR023631">
    <property type="entry name" value="Amidase_dom"/>
</dbReference>
<dbReference type="GO" id="GO:0005739">
    <property type="term" value="C:mitochondrion"/>
    <property type="evidence" value="ECO:0007669"/>
    <property type="project" value="UniProtKB-SubCell"/>
</dbReference>
<keyword evidence="8" id="KW-1185">Reference proteome</keyword>
<evidence type="ECO:0000256" key="1">
    <source>
        <dbReference type="ARBA" id="ARBA00022598"/>
    </source>
</evidence>
<keyword evidence="1 5" id="KW-0436">Ligase</keyword>
<keyword evidence="3 5" id="KW-0067">ATP-binding</keyword>
<protein>
    <recommendedName>
        <fullName evidence="5">Glutamyl-tRNA(Gln) amidotransferase subunit A, mitochondrial</fullName>
        <shortName evidence="5">Glu-AdT subunit A</shortName>
        <ecNumber evidence="5">6.3.5.7</ecNumber>
    </recommendedName>
    <alternativeName>
        <fullName evidence="5">Glutaminyl-tRNA synthase-like protein 1</fullName>
    </alternativeName>
</protein>
<dbReference type="GO" id="GO:0030956">
    <property type="term" value="C:glutamyl-tRNA(Gln) amidotransferase complex"/>
    <property type="evidence" value="ECO:0007669"/>
    <property type="project" value="UniProtKB-UniRule"/>
</dbReference>
<dbReference type="Gene3D" id="3.90.1300.10">
    <property type="entry name" value="Amidase signature (AS) domain"/>
    <property type="match status" value="1"/>
</dbReference>
<dbReference type="AlphaFoldDB" id="H3CIN1"/>
<evidence type="ECO:0000313" key="8">
    <source>
        <dbReference type="Proteomes" id="UP000007303"/>
    </source>
</evidence>
<dbReference type="GO" id="GO:0070681">
    <property type="term" value="P:glutaminyl-tRNAGln biosynthesis via transamidation"/>
    <property type="evidence" value="ECO:0007669"/>
    <property type="project" value="UniProtKB-UniRule"/>
</dbReference>
<feature type="domain" description="Amidase" evidence="6">
    <location>
        <begin position="22"/>
        <end position="471"/>
    </location>
</feature>
<dbReference type="GeneTree" id="ENSGT00550000074866"/>
<keyword evidence="4 5" id="KW-0648">Protein biosynthesis</keyword>
<comment type="subcellular location">
    <subcellularLocation>
        <location evidence="5">Mitochondrion</location>
    </subcellularLocation>
</comment>
<dbReference type="EC" id="6.3.5.7" evidence="5"/>
<evidence type="ECO:0000256" key="4">
    <source>
        <dbReference type="ARBA" id="ARBA00022917"/>
    </source>
</evidence>
<dbReference type="InterPro" id="IPR000120">
    <property type="entry name" value="Amidase"/>
</dbReference>
<reference evidence="8" key="1">
    <citation type="journal article" date="2004" name="Nature">
        <title>Genome duplication in the teleost fish Tetraodon nigroviridis reveals the early vertebrate proto-karyotype.</title>
        <authorList>
            <person name="Jaillon O."/>
            <person name="Aury J.-M."/>
            <person name="Brunet F."/>
            <person name="Petit J.-L."/>
            <person name="Stange-Thomann N."/>
            <person name="Mauceli E."/>
            <person name="Bouneau L."/>
            <person name="Fischer C."/>
            <person name="Ozouf-Costaz C."/>
            <person name="Bernot A."/>
            <person name="Nicaud S."/>
            <person name="Jaffe D."/>
            <person name="Fisher S."/>
            <person name="Lutfalla G."/>
            <person name="Dossat C."/>
            <person name="Segurens B."/>
            <person name="Dasilva C."/>
            <person name="Salanoubat M."/>
            <person name="Levy M."/>
            <person name="Boudet N."/>
            <person name="Castellano S."/>
            <person name="Anthouard V."/>
            <person name="Jubin C."/>
            <person name="Castelli V."/>
            <person name="Katinka M."/>
            <person name="Vacherie B."/>
            <person name="Biemont C."/>
            <person name="Skalli Z."/>
            <person name="Cattolico L."/>
            <person name="Poulain J."/>
            <person name="De Berardinis V."/>
            <person name="Cruaud C."/>
            <person name="Duprat S."/>
            <person name="Brottier P."/>
            <person name="Coutanceau J.-P."/>
            <person name="Gouzy J."/>
            <person name="Parra G."/>
            <person name="Lardier G."/>
            <person name="Chapple C."/>
            <person name="McKernan K.J."/>
            <person name="McEwan P."/>
            <person name="Bosak S."/>
            <person name="Kellis M."/>
            <person name="Volff J.-N."/>
            <person name="Guigo R."/>
            <person name="Zody M.C."/>
            <person name="Mesirov J."/>
            <person name="Lindblad-Toh K."/>
            <person name="Birren B."/>
            <person name="Nusbaum C."/>
            <person name="Kahn D."/>
            <person name="Robinson-Rechavi M."/>
            <person name="Laudet V."/>
            <person name="Schachter V."/>
            <person name="Quetier F."/>
            <person name="Saurin W."/>
            <person name="Scarpelli C."/>
            <person name="Wincker P."/>
            <person name="Lander E.S."/>
            <person name="Weissenbach J."/>
            <person name="Roest Crollius H."/>
        </authorList>
    </citation>
    <scope>NUCLEOTIDE SEQUENCE [LARGE SCALE GENOMIC DNA]</scope>
</reference>
<dbReference type="OMA" id="QPASYCG"/>
<feature type="active site" description="Charge relay system" evidence="5">
    <location>
        <position position="155"/>
    </location>
</feature>
<dbReference type="GO" id="GO:0005524">
    <property type="term" value="F:ATP binding"/>
    <property type="evidence" value="ECO:0007669"/>
    <property type="project" value="UniProtKB-KW"/>
</dbReference>
<name>H3CIN1_TETNG</name>
<comment type="function">
    <text evidence="5">Allows the formation of correctly charged Gln-tRNA(Gln) through the transamidation of misacylated Glu-tRNA(Gln) in the mitochondria. The reaction takes place in the presence of glutamine and ATP through an activated gamma-phospho-Glu-tRNA(Gln).</text>
</comment>
<dbReference type="PANTHER" id="PTHR11895:SF7">
    <property type="entry name" value="GLUTAMYL-TRNA(GLN) AMIDOTRANSFERASE SUBUNIT A, MITOCHONDRIAL"/>
    <property type="match status" value="1"/>
</dbReference>
<dbReference type="HAMAP" id="MF_00120">
    <property type="entry name" value="GatA"/>
    <property type="match status" value="1"/>
</dbReference>
<keyword evidence="5" id="KW-0496">Mitochondrion</keyword>